<evidence type="ECO:0000259" key="4">
    <source>
        <dbReference type="PROSITE" id="PS50042"/>
    </source>
</evidence>
<dbReference type="CDD" id="cd00038">
    <property type="entry name" value="CAP_ED"/>
    <property type="match status" value="1"/>
</dbReference>
<dbReference type="PROSITE" id="PS50042">
    <property type="entry name" value="CNMP_BINDING_3"/>
    <property type="match status" value="1"/>
</dbReference>
<dbReference type="Gene3D" id="2.60.120.10">
    <property type="entry name" value="Jelly Rolls"/>
    <property type="match status" value="1"/>
</dbReference>
<dbReference type="InterPro" id="IPR014710">
    <property type="entry name" value="RmlC-like_jellyroll"/>
</dbReference>
<dbReference type="InterPro" id="IPR012318">
    <property type="entry name" value="HTH_CRP"/>
</dbReference>
<dbReference type="SUPFAM" id="SSF51206">
    <property type="entry name" value="cAMP-binding domain-like"/>
    <property type="match status" value="1"/>
</dbReference>
<dbReference type="Proteomes" id="UP000599578">
    <property type="component" value="Unassembled WGS sequence"/>
</dbReference>
<evidence type="ECO:0000256" key="1">
    <source>
        <dbReference type="ARBA" id="ARBA00023015"/>
    </source>
</evidence>
<dbReference type="PROSITE" id="PS51063">
    <property type="entry name" value="HTH_CRP_2"/>
    <property type="match status" value="1"/>
</dbReference>
<proteinExistence type="predicted"/>
<protein>
    <submittedName>
        <fullName evidence="6">Transcriptional regulator</fullName>
    </submittedName>
</protein>
<dbReference type="Gene3D" id="1.10.10.10">
    <property type="entry name" value="Winged helix-like DNA-binding domain superfamily/Winged helix DNA-binding domain"/>
    <property type="match status" value="1"/>
</dbReference>
<dbReference type="InterPro" id="IPR050397">
    <property type="entry name" value="Env_Response_Regulators"/>
</dbReference>
<feature type="domain" description="HTH crp-type" evidence="5">
    <location>
        <begin position="153"/>
        <end position="223"/>
    </location>
</feature>
<dbReference type="PANTHER" id="PTHR24567:SF68">
    <property type="entry name" value="DNA-BINDING TRANSCRIPTIONAL DUAL REGULATOR CRP"/>
    <property type="match status" value="1"/>
</dbReference>
<keyword evidence="7" id="KW-1185">Reference proteome</keyword>
<keyword evidence="3" id="KW-0804">Transcription</keyword>
<dbReference type="InterPro" id="IPR036388">
    <property type="entry name" value="WH-like_DNA-bd_sf"/>
</dbReference>
<dbReference type="AlphaFoldDB" id="A0A917Z7Z8"/>
<reference evidence="6 7" key="1">
    <citation type="journal article" date="2014" name="Int. J. Syst. Evol. Microbiol.">
        <title>Complete genome sequence of Corynebacterium casei LMG S-19264T (=DSM 44701T), isolated from a smear-ripened cheese.</title>
        <authorList>
            <consortium name="US DOE Joint Genome Institute (JGI-PGF)"/>
            <person name="Walter F."/>
            <person name="Albersmeier A."/>
            <person name="Kalinowski J."/>
            <person name="Ruckert C."/>
        </authorList>
    </citation>
    <scope>NUCLEOTIDE SEQUENCE [LARGE SCALE GENOMIC DNA]</scope>
    <source>
        <strain evidence="6 7">CGMCC 1.7286</strain>
    </source>
</reference>
<organism evidence="6 7">
    <name type="scientific">Marinobacterium nitratireducens</name>
    <dbReference type="NCBI Taxonomy" id="518897"/>
    <lineage>
        <taxon>Bacteria</taxon>
        <taxon>Pseudomonadati</taxon>
        <taxon>Pseudomonadota</taxon>
        <taxon>Gammaproteobacteria</taxon>
        <taxon>Oceanospirillales</taxon>
        <taxon>Oceanospirillaceae</taxon>
        <taxon>Marinobacterium</taxon>
    </lineage>
</organism>
<evidence type="ECO:0000313" key="6">
    <source>
        <dbReference type="EMBL" id="GGO76573.1"/>
    </source>
</evidence>
<dbReference type="SUPFAM" id="SSF46785">
    <property type="entry name" value="Winged helix' DNA-binding domain"/>
    <property type="match status" value="1"/>
</dbReference>
<dbReference type="SMART" id="SM00419">
    <property type="entry name" value="HTH_CRP"/>
    <property type="match status" value="1"/>
</dbReference>
<evidence type="ECO:0000256" key="3">
    <source>
        <dbReference type="ARBA" id="ARBA00023163"/>
    </source>
</evidence>
<keyword evidence="1" id="KW-0805">Transcription regulation</keyword>
<gene>
    <name evidence="6" type="primary">dnr</name>
    <name evidence="6" type="ORF">GCM10011348_04100</name>
</gene>
<dbReference type="RefSeq" id="WP_188857747.1">
    <property type="nucleotide sequence ID" value="NZ_BMLT01000001.1"/>
</dbReference>
<accession>A0A917Z7Z8</accession>
<evidence type="ECO:0000313" key="7">
    <source>
        <dbReference type="Proteomes" id="UP000599578"/>
    </source>
</evidence>
<feature type="domain" description="Cyclic nucleotide-binding" evidence="4">
    <location>
        <begin position="18"/>
        <end position="122"/>
    </location>
</feature>
<evidence type="ECO:0000256" key="2">
    <source>
        <dbReference type="ARBA" id="ARBA00023125"/>
    </source>
</evidence>
<dbReference type="EMBL" id="BMLT01000001">
    <property type="protein sequence ID" value="GGO76573.1"/>
    <property type="molecule type" value="Genomic_DNA"/>
</dbReference>
<dbReference type="GO" id="GO:0003677">
    <property type="term" value="F:DNA binding"/>
    <property type="evidence" value="ECO:0007669"/>
    <property type="project" value="UniProtKB-KW"/>
</dbReference>
<name>A0A917Z7Z8_9GAMM</name>
<dbReference type="GO" id="GO:0005829">
    <property type="term" value="C:cytosol"/>
    <property type="evidence" value="ECO:0007669"/>
    <property type="project" value="TreeGrafter"/>
</dbReference>
<evidence type="ECO:0000259" key="5">
    <source>
        <dbReference type="PROSITE" id="PS51063"/>
    </source>
</evidence>
<dbReference type="SMART" id="SM00100">
    <property type="entry name" value="cNMP"/>
    <property type="match status" value="1"/>
</dbReference>
<dbReference type="InterPro" id="IPR018490">
    <property type="entry name" value="cNMP-bd_dom_sf"/>
</dbReference>
<sequence length="229" mass="25766">MKRGDITTALQQARKQMLFDALDETEFERATTHCRLLELDSGERIFTQGDRAERFFLVLSGTVKLFRLAFDGQEKIVHLMREGDSLAEAVMFMDGSRYPVNAEALDAARVLSFSSAAYRECLEASTRACFGVMASMARRLHLRLDEIETLTLQSARHRLVRYLSQLLEEEDGNSGRIVLPVAKRLIAARLAMQPETFSRIMHDLKDEGILEGGGSELRVLDVGALKEVI</sequence>
<dbReference type="Pfam" id="PF00027">
    <property type="entry name" value="cNMP_binding"/>
    <property type="match status" value="1"/>
</dbReference>
<comment type="caution">
    <text evidence="6">The sequence shown here is derived from an EMBL/GenBank/DDBJ whole genome shotgun (WGS) entry which is preliminary data.</text>
</comment>
<keyword evidence="2" id="KW-0238">DNA-binding</keyword>
<dbReference type="PANTHER" id="PTHR24567">
    <property type="entry name" value="CRP FAMILY TRANSCRIPTIONAL REGULATORY PROTEIN"/>
    <property type="match status" value="1"/>
</dbReference>
<dbReference type="InterPro" id="IPR000595">
    <property type="entry name" value="cNMP-bd_dom"/>
</dbReference>
<dbReference type="GO" id="GO:0003700">
    <property type="term" value="F:DNA-binding transcription factor activity"/>
    <property type="evidence" value="ECO:0007669"/>
    <property type="project" value="TreeGrafter"/>
</dbReference>
<dbReference type="Pfam" id="PF13545">
    <property type="entry name" value="HTH_Crp_2"/>
    <property type="match status" value="1"/>
</dbReference>
<dbReference type="InterPro" id="IPR036390">
    <property type="entry name" value="WH_DNA-bd_sf"/>
</dbReference>